<dbReference type="EMBL" id="BPWL01000002">
    <property type="protein sequence ID" value="GJJ07437.1"/>
    <property type="molecule type" value="Genomic_DNA"/>
</dbReference>
<protein>
    <submittedName>
        <fullName evidence="2">Uncharacterized protein</fullName>
    </submittedName>
</protein>
<gene>
    <name evidence="2" type="ORF">Clacol_001639</name>
</gene>
<evidence type="ECO:0000256" key="1">
    <source>
        <dbReference type="SAM" id="MobiDB-lite"/>
    </source>
</evidence>
<feature type="region of interest" description="Disordered" evidence="1">
    <location>
        <begin position="24"/>
        <end position="48"/>
    </location>
</feature>
<name>A0AAV5A1Y3_9AGAM</name>
<proteinExistence type="predicted"/>
<feature type="compositionally biased region" description="Basic residues" evidence="1">
    <location>
        <begin position="227"/>
        <end position="237"/>
    </location>
</feature>
<feature type="compositionally biased region" description="Basic and acidic residues" evidence="1">
    <location>
        <begin position="246"/>
        <end position="264"/>
    </location>
</feature>
<feature type="compositionally biased region" description="Acidic residues" evidence="1">
    <location>
        <begin position="28"/>
        <end position="40"/>
    </location>
</feature>
<dbReference type="Proteomes" id="UP001050691">
    <property type="component" value="Unassembled WGS sequence"/>
</dbReference>
<evidence type="ECO:0000313" key="3">
    <source>
        <dbReference type="Proteomes" id="UP001050691"/>
    </source>
</evidence>
<reference evidence="2" key="1">
    <citation type="submission" date="2021-10" db="EMBL/GenBank/DDBJ databases">
        <title>De novo Genome Assembly of Clathrus columnatus (Basidiomycota, Fungi) Using Illumina and Nanopore Sequence Data.</title>
        <authorList>
            <person name="Ogiso-Tanaka E."/>
            <person name="Itagaki H."/>
            <person name="Hosoya T."/>
            <person name="Hosaka K."/>
        </authorList>
    </citation>
    <scope>NUCLEOTIDE SEQUENCE</scope>
    <source>
        <strain evidence="2">MO-923</strain>
    </source>
</reference>
<organism evidence="2 3">
    <name type="scientific">Clathrus columnatus</name>
    <dbReference type="NCBI Taxonomy" id="1419009"/>
    <lineage>
        <taxon>Eukaryota</taxon>
        <taxon>Fungi</taxon>
        <taxon>Dikarya</taxon>
        <taxon>Basidiomycota</taxon>
        <taxon>Agaricomycotina</taxon>
        <taxon>Agaricomycetes</taxon>
        <taxon>Phallomycetidae</taxon>
        <taxon>Phallales</taxon>
        <taxon>Clathraceae</taxon>
        <taxon>Clathrus</taxon>
    </lineage>
</organism>
<comment type="caution">
    <text evidence="2">The sequence shown here is derived from an EMBL/GenBank/DDBJ whole genome shotgun (WGS) entry which is preliminary data.</text>
</comment>
<dbReference type="AlphaFoldDB" id="A0AAV5A1Y3"/>
<sequence length="317" mass="34737">MAMGNASTNKLKDGETISKVNDNHFDWAEDDGDTLSDLGDDWAIPNGKFDTTRENHILKEEDGQRIPISNSEVTVPDTLAPTSLVHPDTATNNNQDLVNEVATNLGITKDNNPMIQMPTSDDIPTLPLPSTSLHAAGGINKGLSPSPSADNLTLNPVEVEPSLPIKTHVYNNEDTYPPTTTEITINVHNMDAERTGETTAPRKRAFDSTIDWANAPEVERTSNAPNRFRKNLYKSHSRVTSPIRRIPRDPSRPKSEFGSPERNHHNSVFHDPSHSRAHSTPKAMTSRIHATRPVITQNALSIISKTLGANDVSSARA</sequence>
<accession>A0AAV5A1Y3</accession>
<evidence type="ECO:0000313" key="2">
    <source>
        <dbReference type="EMBL" id="GJJ07437.1"/>
    </source>
</evidence>
<keyword evidence="3" id="KW-1185">Reference proteome</keyword>
<feature type="region of interest" description="Disordered" evidence="1">
    <location>
        <begin position="217"/>
        <end position="288"/>
    </location>
</feature>